<evidence type="ECO:0000313" key="4">
    <source>
        <dbReference type="EMBL" id="GBN25815.1"/>
    </source>
</evidence>
<sequence length="432" mass="48063">MDDAMPEVIITSSNACTIYDANNANDIVSYKDGNTFLPKTLSLIGEDFLIGALSNKPMLKVWTISKQRRLEVGNFVVPGIVSALAVSNCGNYCIAGIKDQIFVWEVSTGDILMILCRHYQSVTCLKFTADDSRFFSGGKDGHVIVWILSSVISVSASHDNVKPQFVWTQHSAEVTDIYCGNTISRVATTSLDMTCKIYELDSGMLLASICMDVPLTSVIMDPAEYFIFLGDEQGYLYKINTYERLPHEIHRADVNNKAALKLHETKIISLNISFDGRRLMTASEDRTCKLWDIQSMACVLNIRSEGALTNAFLARRPACLSNEPVLPQLFVRPFKKDTSLKNTGKKYVESRIARKELSLMYDCCPDKYYGHSLFCVNPGEVETMNATAVEDVFRESLDGASIADLTGVNQQIFTFLVKDKFNATYANPPSPS</sequence>
<dbReference type="Gene3D" id="2.130.10.10">
    <property type="entry name" value="YVTN repeat-like/Quinoprotein amine dehydrogenase"/>
    <property type="match status" value="2"/>
</dbReference>
<dbReference type="AlphaFoldDB" id="A0A4Y2MH92"/>
<comment type="caution">
    <text evidence="5">The sequence shown here is derived from an EMBL/GenBank/DDBJ whole genome shotgun (WGS) entry which is preliminary data.</text>
</comment>
<evidence type="ECO:0000313" key="5">
    <source>
        <dbReference type="EMBL" id="GBN25852.1"/>
    </source>
</evidence>
<feature type="repeat" description="WD" evidence="3">
    <location>
        <begin position="115"/>
        <end position="146"/>
    </location>
</feature>
<dbReference type="EMBL" id="BGPR01007299">
    <property type="protein sequence ID" value="GBN25852.1"/>
    <property type="molecule type" value="Genomic_DNA"/>
</dbReference>
<dbReference type="EMBL" id="BGPR01007294">
    <property type="protein sequence ID" value="GBN25815.1"/>
    <property type="molecule type" value="Genomic_DNA"/>
</dbReference>
<reference evidence="5 6" key="1">
    <citation type="journal article" date="2019" name="Sci. Rep.">
        <title>Orb-weaving spider Araneus ventricosus genome elucidates the spidroin gene catalogue.</title>
        <authorList>
            <person name="Kono N."/>
            <person name="Nakamura H."/>
            <person name="Ohtoshi R."/>
            <person name="Moran D.A.P."/>
            <person name="Shinohara A."/>
            <person name="Yoshida Y."/>
            <person name="Fujiwara M."/>
            <person name="Mori M."/>
            <person name="Tomita M."/>
            <person name="Arakawa K."/>
        </authorList>
    </citation>
    <scope>NUCLEOTIDE SEQUENCE [LARGE SCALE GENOMIC DNA]</scope>
</reference>
<dbReference type="InterPro" id="IPR015943">
    <property type="entry name" value="WD40/YVTN_repeat-like_dom_sf"/>
</dbReference>
<organism evidence="5 6">
    <name type="scientific">Araneus ventricosus</name>
    <name type="common">Orbweaver spider</name>
    <name type="synonym">Epeira ventricosa</name>
    <dbReference type="NCBI Taxonomy" id="182803"/>
    <lineage>
        <taxon>Eukaryota</taxon>
        <taxon>Metazoa</taxon>
        <taxon>Ecdysozoa</taxon>
        <taxon>Arthropoda</taxon>
        <taxon>Chelicerata</taxon>
        <taxon>Arachnida</taxon>
        <taxon>Araneae</taxon>
        <taxon>Araneomorphae</taxon>
        <taxon>Entelegynae</taxon>
        <taxon>Araneoidea</taxon>
        <taxon>Araneidae</taxon>
        <taxon>Araneus</taxon>
    </lineage>
</organism>
<dbReference type="SMART" id="SM00320">
    <property type="entry name" value="WD40"/>
    <property type="match status" value="4"/>
</dbReference>
<dbReference type="PROSITE" id="PS50294">
    <property type="entry name" value="WD_REPEATS_REGION"/>
    <property type="match status" value="2"/>
</dbReference>
<name>A0A4Y2MH92_ARAVE</name>
<gene>
    <name evidence="5" type="primary">wdr18_1</name>
    <name evidence="4" type="synonym">wdr18_2</name>
    <name evidence="4" type="ORF">AVEN_169965_1</name>
    <name evidence="5" type="ORF">AVEN_89349_1</name>
</gene>
<keyword evidence="1 3" id="KW-0853">WD repeat</keyword>
<keyword evidence="2" id="KW-0677">Repeat</keyword>
<dbReference type="GO" id="GO:0006261">
    <property type="term" value="P:DNA-templated DNA replication"/>
    <property type="evidence" value="ECO:0007669"/>
    <property type="project" value="TreeGrafter"/>
</dbReference>
<dbReference type="GO" id="GO:0120330">
    <property type="term" value="C:rixosome complex"/>
    <property type="evidence" value="ECO:0007669"/>
    <property type="project" value="TreeGrafter"/>
</dbReference>
<accession>A0A4Y2MH92</accession>
<dbReference type="PROSITE" id="PS50082">
    <property type="entry name" value="WD_REPEATS_2"/>
    <property type="match status" value="2"/>
</dbReference>
<dbReference type="PROSITE" id="PS00678">
    <property type="entry name" value="WD_REPEATS_1"/>
    <property type="match status" value="1"/>
</dbReference>
<dbReference type="GO" id="GO:0006364">
    <property type="term" value="P:rRNA processing"/>
    <property type="evidence" value="ECO:0007669"/>
    <property type="project" value="TreeGrafter"/>
</dbReference>
<evidence type="ECO:0000256" key="3">
    <source>
        <dbReference type="PROSITE-ProRule" id="PRU00221"/>
    </source>
</evidence>
<keyword evidence="6" id="KW-1185">Reference proteome</keyword>
<dbReference type="InterPro" id="IPR036322">
    <property type="entry name" value="WD40_repeat_dom_sf"/>
</dbReference>
<evidence type="ECO:0000256" key="2">
    <source>
        <dbReference type="ARBA" id="ARBA00022737"/>
    </source>
</evidence>
<proteinExistence type="predicted"/>
<dbReference type="SUPFAM" id="SSF50978">
    <property type="entry name" value="WD40 repeat-like"/>
    <property type="match status" value="1"/>
</dbReference>
<dbReference type="GO" id="GO:0005656">
    <property type="term" value="C:nuclear pre-replicative complex"/>
    <property type="evidence" value="ECO:0007669"/>
    <property type="project" value="TreeGrafter"/>
</dbReference>
<dbReference type="Pfam" id="PF00400">
    <property type="entry name" value="WD40"/>
    <property type="match status" value="2"/>
</dbReference>
<feature type="repeat" description="WD" evidence="3">
    <location>
        <begin position="260"/>
        <end position="301"/>
    </location>
</feature>
<evidence type="ECO:0000313" key="6">
    <source>
        <dbReference type="Proteomes" id="UP000499080"/>
    </source>
</evidence>
<protein>
    <submittedName>
        <fullName evidence="5">WD repeat-containing protein 18</fullName>
    </submittedName>
</protein>
<dbReference type="Proteomes" id="UP000499080">
    <property type="component" value="Unassembled WGS sequence"/>
</dbReference>
<dbReference type="OrthoDB" id="6415840at2759"/>
<evidence type="ECO:0000256" key="1">
    <source>
        <dbReference type="ARBA" id="ARBA00022574"/>
    </source>
</evidence>
<dbReference type="InterPro" id="IPR019775">
    <property type="entry name" value="WD40_repeat_CS"/>
</dbReference>
<dbReference type="PANTHER" id="PTHR18763">
    <property type="entry name" value="WD-REPEAT PROTEIN 18"/>
    <property type="match status" value="1"/>
</dbReference>
<dbReference type="InterPro" id="IPR001680">
    <property type="entry name" value="WD40_rpt"/>
</dbReference>
<dbReference type="PANTHER" id="PTHR18763:SF0">
    <property type="entry name" value="WD REPEAT-CONTAINING PROTEIN 18"/>
    <property type="match status" value="1"/>
</dbReference>
<dbReference type="InterPro" id="IPR045227">
    <property type="entry name" value="WDR18/Ipi3/RID3"/>
</dbReference>